<evidence type="ECO:0000256" key="3">
    <source>
        <dbReference type="ARBA" id="ARBA00001936"/>
    </source>
</evidence>
<dbReference type="Pfam" id="PF00291">
    <property type="entry name" value="PALP"/>
    <property type="match status" value="1"/>
</dbReference>
<evidence type="ECO:0000259" key="7">
    <source>
        <dbReference type="Pfam" id="PF00291"/>
    </source>
</evidence>
<reference evidence="8 9" key="1">
    <citation type="submission" date="2023-07" db="EMBL/GenBank/DDBJ databases">
        <title>Genomic Encyclopedia of Type Strains, Phase IV (KMG-IV): sequencing the most valuable type-strain genomes for metagenomic binning, comparative biology and taxonomic classification.</title>
        <authorList>
            <person name="Goeker M."/>
        </authorList>
    </citation>
    <scope>NUCLEOTIDE SEQUENCE [LARGE SCALE GENOMIC DNA]</scope>
    <source>
        <strain evidence="8 9">DSM 23837</strain>
    </source>
</reference>
<dbReference type="PANTHER" id="PTHR43050">
    <property type="entry name" value="SERINE / THREONINE RACEMASE FAMILY MEMBER"/>
    <property type="match status" value="1"/>
</dbReference>
<evidence type="ECO:0000313" key="8">
    <source>
        <dbReference type="EMBL" id="MDQ0176606.1"/>
    </source>
</evidence>
<accession>A0ABT9WTH3</accession>
<dbReference type="EMBL" id="JAUSTT010000014">
    <property type="protein sequence ID" value="MDQ0176606.1"/>
    <property type="molecule type" value="Genomic_DNA"/>
</dbReference>
<protein>
    <submittedName>
        <fullName evidence="8">Threonine dehydratase</fullName>
        <ecNumber evidence="8">4.3.1.19</ecNumber>
    </submittedName>
</protein>
<name>A0ABT9WTH3_9BACI</name>
<dbReference type="SUPFAM" id="SSF53686">
    <property type="entry name" value="Tryptophan synthase beta subunit-like PLP-dependent enzymes"/>
    <property type="match status" value="1"/>
</dbReference>
<proteinExistence type="predicted"/>
<comment type="cofactor">
    <cofactor evidence="1">
        <name>Ca(2+)</name>
        <dbReference type="ChEBI" id="CHEBI:29108"/>
    </cofactor>
</comment>
<keyword evidence="8" id="KW-0456">Lyase</keyword>
<evidence type="ECO:0000256" key="6">
    <source>
        <dbReference type="ARBA" id="ARBA00022898"/>
    </source>
</evidence>
<dbReference type="EC" id="4.3.1.19" evidence="8"/>
<comment type="cofactor">
    <cofactor evidence="3">
        <name>Mn(2+)</name>
        <dbReference type="ChEBI" id="CHEBI:29035"/>
    </cofactor>
</comment>
<dbReference type="PANTHER" id="PTHR43050:SF1">
    <property type="entry name" value="SERINE RACEMASE"/>
    <property type="match status" value="1"/>
</dbReference>
<gene>
    <name evidence="8" type="ORF">J2S08_002464</name>
</gene>
<dbReference type="InterPro" id="IPR001926">
    <property type="entry name" value="TrpB-like_PALP"/>
</dbReference>
<dbReference type="Proteomes" id="UP001223586">
    <property type="component" value="Unassembled WGS sequence"/>
</dbReference>
<dbReference type="Gene3D" id="3.40.50.1100">
    <property type="match status" value="2"/>
</dbReference>
<dbReference type="RefSeq" id="WP_307229893.1">
    <property type="nucleotide sequence ID" value="NZ_JAUSTT010000014.1"/>
</dbReference>
<comment type="cofactor">
    <cofactor evidence="4">
        <name>Mg(2+)</name>
        <dbReference type="ChEBI" id="CHEBI:18420"/>
    </cofactor>
</comment>
<feature type="domain" description="Tryptophan synthase beta chain-like PALP" evidence="7">
    <location>
        <begin position="16"/>
        <end position="302"/>
    </location>
</feature>
<comment type="cofactor">
    <cofactor evidence="2">
        <name>pyridoxal 5'-phosphate</name>
        <dbReference type="ChEBI" id="CHEBI:597326"/>
    </cofactor>
</comment>
<sequence>MVHLQDILHAKEKIRNTIHLTPILTSTQLSKVCGNQLFLKLEHLQKTGSFKIRGATNKVKHAVQQGAKHITAASSGNHGQAVAYIAQQLGVDATIIVPEDVSTCKRNAIQAYNGNIVTCGTTSAERIPKAIEIAAQLDGVFIPPYDDPQIIAGQGTIGLEILEQVSDVDAVIIPVGGGGLCAGILTAIKETKPSIQVIGVEPALANDTYLSLQKGQITSISGTATIADGLRTSQPGDLTFPILQKYLDDLVLVSETEIKQALHFVLERMKQVIEPSSATTIAAAMFHKIPFKGKKVAAIASGGNVDLTKLSQLLS</sequence>
<evidence type="ECO:0000256" key="1">
    <source>
        <dbReference type="ARBA" id="ARBA00001913"/>
    </source>
</evidence>
<comment type="caution">
    <text evidence="8">The sequence shown here is derived from an EMBL/GenBank/DDBJ whole genome shotgun (WGS) entry which is preliminary data.</text>
</comment>
<evidence type="ECO:0000256" key="4">
    <source>
        <dbReference type="ARBA" id="ARBA00001946"/>
    </source>
</evidence>
<keyword evidence="9" id="KW-1185">Reference proteome</keyword>
<keyword evidence="6" id="KW-0663">Pyridoxal phosphate</keyword>
<evidence type="ECO:0000256" key="5">
    <source>
        <dbReference type="ARBA" id="ARBA00022842"/>
    </source>
</evidence>
<evidence type="ECO:0000313" key="9">
    <source>
        <dbReference type="Proteomes" id="UP001223586"/>
    </source>
</evidence>
<evidence type="ECO:0000256" key="2">
    <source>
        <dbReference type="ARBA" id="ARBA00001933"/>
    </source>
</evidence>
<dbReference type="InterPro" id="IPR000634">
    <property type="entry name" value="Ser/Thr_deHydtase_PyrdxlP-BS"/>
</dbReference>
<keyword evidence="5" id="KW-0460">Magnesium</keyword>
<dbReference type="PROSITE" id="PS00165">
    <property type="entry name" value="DEHYDRATASE_SER_THR"/>
    <property type="match status" value="1"/>
</dbReference>
<dbReference type="GO" id="GO:0004794">
    <property type="term" value="F:threonine deaminase activity"/>
    <property type="evidence" value="ECO:0007669"/>
    <property type="project" value="UniProtKB-EC"/>
</dbReference>
<organism evidence="8 9">
    <name type="scientific">Bacillus chungangensis</name>
    <dbReference type="NCBI Taxonomy" id="587633"/>
    <lineage>
        <taxon>Bacteria</taxon>
        <taxon>Bacillati</taxon>
        <taxon>Bacillota</taxon>
        <taxon>Bacilli</taxon>
        <taxon>Bacillales</taxon>
        <taxon>Bacillaceae</taxon>
        <taxon>Bacillus</taxon>
    </lineage>
</organism>
<dbReference type="CDD" id="cd01562">
    <property type="entry name" value="Thr-dehyd"/>
    <property type="match status" value="1"/>
</dbReference>
<dbReference type="InterPro" id="IPR036052">
    <property type="entry name" value="TrpB-like_PALP_sf"/>
</dbReference>